<comment type="caution">
    <text evidence="2">The sequence shown here is derived from an EMBL/GenBank/DDBJ whole genome shotgun (WGS) entry which is preliminary data.</text>
</comment>
<gene>
    <name evidence="2" type="ORF">FOZ61_006676</name>
</gene>
<feature type="compositionally biased region" description="Basic residues" evidence="1">
    <location>
        <begin position="714"/>
        <end position="725"/>
    </location>
</feature>
<protein>
    <submittedName>
        <fullName evidence="2">Uncharacterized protein</fullName>
    </submittedName>
</protein>
<feature type="region of interest" description="Disordered" evidence="1">
    <location>
        <begin position="97"/>
        <end position="125"/>
    </location>
</feature>
<accession>A0A7J6LC59</accession>
<feature type="compositionally biased region" description="Acidic residues" evidence="1">
    <location>
        <begin position="98"/>
        <end position="117"/>
    </location>
</feature>
<feature type="compositionally biased region" description="Basic and acidic residues" evidence="1">
    <location>
        <begin position="620"/>
        <end position="636"/>
    </location>
</feature>
<feature type="region of interest" description="Disordered" evidence="1">
    <location>
        <begin position="617"/>
        <end position="636"/>
    </location>
</feature>
<name>A0A7J6LC59_PEROL</name>
<feature type="compositionally biased region" description="Basic and acidic residues" evidence="1">
    <location>
        <begin position="346"/>
        <end position="356"/>
    </location>
</feature>
<reference evidence="2 3" key="1">
    <citation type="submission" date="2020-04" db="EMBL/GenBank/DDBJ databases">
        <title>Perkinsus olseni comparative genomics.</title>
        <authorList>
            <person name="Bogema D.R."/>
        </authorList>
    </citation>
    <scope>NUCLEOTIDE SEQUENCE [LARGE SCALE GENOMIC DNA]</scope>
    <source>
        <strain evidence="2">ATCC PRA-179</strain>
    </source>
</reference>
<dbReference type="Proteomes" id="UP000570595">
    <property type="component" value="Unassembled WGS sequence"/>
</dbReference>
<feature type="region of interest" description="Disordered" evidence="1">
    <location>
        <begin position="318"/>
        <end position="367"/>
    </location>
</feature>
<dbReference type="OrthoDB" id="10484692at2759"/>
<feature type="compositionally biased region" description="Basic and acidic residues" evidence="1">
    <location>
        <begin position="704"/>
        <end position="713"/>
    </location>
</feature>
<evidence type="ECO:0000256" key="1">
    <source>
        <dbReference type="SAM" id="MobiDB-lite"/>
    </source>
</evidence>
<evidence type="ECO:0000313" key="3">
    <source>
        <dbReference type="Proteomes" id="UP000570595"/>
    </source>
</evidence>
<organism evidence="2 3">
    <name type="scientific">Perkinsus olseni</name>
    <name type="common">Perkinsus atlanticus</name>
    <dbReference type="NCBI Taxonomy" id="32597"/>
    <lineage>
        <taxon>Eukaryota</taxon>
        <taxon>Sar</taxon>
        <taxon>Alveolata</taxon>
        <taxon>Perkinsozoa</taxon>
        <taxon>Perkinsea</taxon>
        <taxon>Perkinsida</taxon>
        <taxon>Perkinsidae</taxon>
        <taxon>Perkinsus</taxon>
    </lineage>
</organism>
<proteinExistence type="predicted"/>
<feature type="region of interest" description="Disordered" evidence="1">
    <location>
        <begin position="704"/>
        <end position="725"/>
    </location>
</feature>
<sequence length="725" mass="80865">MYAREKAGLSGKPTKHELSKFVRTVIIGNADTARRLVDVVKSHMKRDDEAIAALERSHQSTEGLMPAEVGARLITTPFLRCLRQQLIHILNNCVGDEGSNEDNNEDSNEVTDEEEHSTEERGAKVKSPFVTVSKVNFRASGVLLDQVRSQRGSSRCESLHSSLSRLMAPTTRVGMLLYTIRLQWFLMRFNRRRIESLGLRCPPEHLSPLEVEIMGVAELFNGWSLAPETEESELPLVGFEYAEAIAGSSLEVPEEIDVDNSDILKIEDPLEEPDEVSDPVKSGFWDGSQYADFGVIDERSEQPECLAEEVGSCDRIISEAGGPATQDEGQEKATQRPPKRRCVRGKASEGSKRGTPTEDQLPSCPSPEAQIKAVSGDLFEGIPPGQRRNLSKKKSLLQPTAPSCIPPDFNSAMEAKWVEILADNSIKYAGTALVRKCLGTYKSWRLGRLRELYPSSEPLLDVAYGQADRWIRHQLKYANTPYEVGDYTAACADSINQAASTIANPIVSAEACFQSTAEAQIPRLESVISEGPPVITDKMRMEERCTEIAIKKKGAGEQKELGGSAAQPNPTPAETSRYVCPFCKLPLAYGKNSHTYTARAWRYGVCPKAPAVRTKAARQQRVDEKEGVSERRDRAKQRLTELGLSADDPSCAENRRKKICTICSKLWQSTDNGVPHRFIGRGVYFCPYADDEALLRDYEIQKKERTRETERAKRERRKQKQKVEE</sequence>
<evidence type="ECO:0000313" key="2">
    <source>
        <dbReference type="EMBL" id="KAF4656766.1"/>
    </source>
</evidence>
<dbReference type="AlphaFoldDB" id="A0A7J6LC59"/>
<dbReference type="EMBL" id="JABAHT010000389">
    <property type="protein sequence ID" value="KAF4656766.1"/>
    <property type="molecule type" value="Genomic_DNA"/>
</dbReference>